<feature type="non-terminal residue" evidence="2">
    <location>
        <position position="130"/>
    </location>
</feature>
<dbReference type="EMBL" id="CATQJA010001078">
    <property type="protein sequence ID" value="CAJ0565613.1"/>
    <property type="molecule type" value="Genomic_DNA"/>
</dbReference>
<comment type="caution">
    <text evidence="2">The sequence shown here is derived from an EMBL/GenBank/DDBJ whole genome shotgun (WGS) entry which is preliminary data.</text>
</comment>
<organism evidence="2 3">
    <name type="scientific">Mesorhabditis spiculigera</name>
    <dbReference type="NCBI Taxonomy" id="96644"/>
    <lineage>
        <taxon>Eukaryota</taxon>
        <taxon>Metazoa</taxon>
        <taxon>Ecdysozoa</taxon>
        <taxon>Nematoda</taxon>
        <taxon>Chromadorea</taxon>
        <taxon>Rhabditida</taxon>
        <taxon>Rhabditina</taxon>
        <taxon>Rhabditomorpha</taxon>
        <taxon>Rhabditoidea</taxon>
        <taxon>Rhabditidae</taxon>
        <taxon>Mesorhabditinae</taxon>
        <taxon>Mesorhabditis</taxon>
    </lineage>
</organism>
<feature type="region of interest" description="Disordered" evidence="1">
    <location>
        <begin position="110"/>
        <end position="130"/>
    </location>
</feature>
<evidence type="ECO:0000313" key="2">
    <source>
        <dbReference type="EMBL" id="CAJ0565613.1"/>
    </source>
</evidence>
<keyword evidence="3" id="KW-1185">Reference proteome</keyword>
<accession>A0AA36FSE8</accession>
<reference evidence="2" key="1">
    <citation type="submission" date="2023-06" db="EMBL/GenBank/DDBJ databases">
        <authorList>
            <person name="Delattre M."/>
        </authorList>
    </citation>
    <scope>NUCLEOTIDE SEQUENCE</scope>
    <source>
        <strain evidence="2">AF72</strain>
    </source>
</reference>
<proteinExistence type="predicted"/>
<protein>
    <submittedName>
        <fullName evidence="2">Uncharacterized protein</fullName>
    </submittedName>
</protein>
<dbReference type="Proteomes" id="UP001177023">
    <property type="component" value="Unassembled WGS sequence"/>
</dbReference>
<gene>
    <name evidence="2" type="ORF">MSPICULIGERA_LOCUS4246</name>
</gene>
<evidence type="ECO:0000313" key="3">
    <source>
        <dbReference type="Proteomes" id="UP001177023"/>
    </source>
</evidence>
<dbReference type="AlphaFoldDB" id="A0AA36FSE8"/>
<name>A0AA36FSE8_9BILA</name>
<evidence type="ECO:0000256" key="1">
    <source>
        <dbReference type="SAM" id="MobiDB-lite"/>
    </source>
</evidence>
<feature type="compositionally biased region" description="Low complexity" evidence="1">
    <location>
        <begin position="117"/>
        <end position="130"/>
    </location>
</feature>
<sequence length="130" mass="14252">MKRQQQSVDVQKLATTAVDKFVKGGKSETIGQLKITIDFKEDMQVRVNSTVVGMETAVKLSGNCPNFTAQAAAMNNRRLATEALVRYRNQQQLTAVREQLATAVHKVNQAAKKSRKLSASGSSSASSRRR</sequence>